<sequence>MRAAARQSALSEDQRAYARRPTSRKVYLVSGRETLRCALIDLAEGGGRIRLLGSTLPEGDLYLVDIRMRRIHLSRVVWQSDREAGLQFVDSEALERPGGGVEGAAEAALLFARRRARQAAVLETSL</sequence>
<feature type="domain" description="PilZ" evidence="1">
    <location>
        <begin position="14"/>
        <end position="91"/>
    </location>
</feature>
<dbReference type="Pfam" id="PF07238">
    <property type="entry name" value="PilZ"/>
    <property type="match status" value="1"/>
</dbReference>
<evidence type="ECO:0000313" key="2">
    <source>
        <dbReference type="EMBL" id="ALL14812.1"/>
    </source>
</evidence>
<dbReference type="GO" id="GO:0035438">
    <property type="term" value="F:cyclic-di-GMP binding"/>
    <property type="evidence" value="ECO:0007669"/>
    <property type="project" value="InterPro"/>
</dbReference>
<name>A0A0P0P3I6_9CAUL</name>
<evidence type="ECO:0000313" key="3">
    <source>
        <dbReference type="Proteomes" id="UP000056905"/>
    </source>
</evidence>
<dbReference type="RefSeq" id="WP_062150136.1">
    <property type="nucleotide sequence ID" value="NZ_CP013002.1"/>
</dbReference>
<accession>A0A0P0P3I6</accession>
<evidence type="ECO:0000259" key="1">
    <source>
        <dbReference type="Pfam" id="PF07238"/>
    </source>
</evidence>
<dbReference type="KEGG" id="chq:AQ619_16385"/>
<protein>
    <recommendedName>
        <fullName evidence="1">PilZ domain-containing protein</fullName>
    </recommendedName>
</protein>
<dbReference type="AlphaFoldDB" id="A0A0P0P3I6"/>
<dbReference type="InterPro" id="IPR009875">
    <property type="entry name" value="PilZ_domain"/>
</dbReference>
<dbReference type="Gene3D" id="2.40.10.220">
    <property type="entry name" value="predicted glycosyltransferase like domains"/>
    <property type="match status" value="1"/>
</dbReference>
<reference evidence="2 3" key="1">
    <citation type="submission" date="2015-10" db="EMBL/GenBank/DDBJ databases">
        <title>Conservation of the essential genome among Caulobacter and Brevundimonas species.</title>
        <authorList>
            <person name="Scott D."/>
            <person name="Ely B."/>
        </authorList>
    </citation>
    <scope>NUCLEOTIDE SEQUENCE [LARGE SCALE GENOMIC DNA]</scope>
    <source>
        <strain evidence="2 3">CB4</strain>
    </source>
</reference>
<dbReference type="SUPFAM" id="SSF141371">
    <property type="entry name" value="PilZ domain-like"/>
    <property type="match status" value="1"/>
</dbReference>
<dbReference type="EMBL" id="CP013002">
    <property type="protein sequence ID" value="ALL14812.1"/>
    <property type="molecule type" value="Genomic_DNA"/>
</dbReference>
<proteinExistence type="predicted"/>
<dbReference type="OrthoDB" id="7950104at2"/>
<dbReference type="Proteomes" id="UP000056905">
    <property type="component" value="Chromosome"/>
</dbReference>
<keyword evidence="3" id="KW-1185">Reference proteome</keyword>
<organism evidence="2 3">
    <name type="scientific">Caulobacter henricii</name>
    <dbReference type="NCBI Taxonomy" id="69395"/>
    <lineage>
        <taxon>Bacteria</taxon>
        <taxon>Pseudomonadati</taxon>
        <taxon>Pseudomonadota</taxon>
        <taxon>Alphaproteobacteria</taxon>
        <taxon>Caulobacterales</taxon>
        <taxon>Caulobacteraceae</taxon>
        <taxon>Caulobacter</taxon>
    </lineage>
</organism>
<gene>
    <name evidence="2" type="ORF">AQ619_16385</name>
</gene>